<dbReference type="RefSeq" id="WP_112784963.1">
    <property type="nucleotide sequence ID" value="NZ_CP030041.1"/>
</dbReference>
<evidence type="ECO:0000259" key="2">
    <source>
        <dbReference type="Pfam" id="PF06439"/>
    </source>
</evidence>
<dbReference type="OrthoDB" id="9787527at2"/>
<gene>
    <name evidence="3" type="ORF">DN752_16470</name>
</gene>
<dbReference type="KEGG" id="est:DN752_16470"/>
<protein>
    <submittedName>
        <fullName evidence="3">DUF1080 domain-containing protein</fullName>
    </submittedName>
</protein>
<evidence type="ECO:0000313" key="3">
    <source>
        <dbReference type="EMBL" id="AWW31588.1"/>
    </source>
</evidence>
<evidence type="ECO:0000256" key="1">
    <source>
        <dbReference type="SAM" id="SignalP"/>
    </source>
</evidence>
<organism evidence="3 4">
    <name type="scientific">Echinicola strongylocentroti</name>
    <dbReference type="NCBI Taxonomy" id="1795355"/>
    <lineage>
        <taxon>Bacteria</taxon>
        <taxon>Pseudomonadati</taxon>
        <taxon>Bacteroidota</taxon>
        <taxon>Cytophagia</taxon>
        <taxon>Cytophagales</taxon>
        <taxon>Cyclobacteriaceae</taxon>
        <taxon>Echinicola</taxon>
    </lineage>
</organism>
<dbReference type="Proteomes" id="UP000248688">
    <property type="component" value="Chromosome"/>
</dbReference>
<feature type="signal peptide" evidence="1">
    <location>
        <begin position="1"/>
        <end position="24"/>
    </location>
</feature>
<keyword evidence="4" id="KW-1185">Reference proteome</keyword>
<reference evidence="3 4" key="1">
    <citation type="submission" date="2018-06" db="EMBL/GenBank/DDBJ databases">
        <title>Echinicola strongylocentroti sp. nov., isolated from a sea urchin Strongylocentrotus intermedius.</title>
        <authorList>
            <person name="Bae S.S."/>
        </authorList>
    </citation>
    <scope>NUCLEOTIDE SEQUENCE [LARGE SCALE GENOMIC DNA]</scope>
    <source>
        <strain evidence="3 4">MEBiC08714</strain>
    </source>
</reference>
<accession>A0A2Z4ILY3</accession>
<feature type="domain" description="3-keto-alpha-glucoside-1,2-lyase/3-keto-2-hydroxy-glucal hydratase" evidence="2">
    <location>
        <begin position="42"/>
        <end position="270"/>
    </location>
</feature>
<feature type="chain" id="PRO_5016369266" evidence="1">
    <location>
        <begin position="25"/>
        <end position="293"/>
    </location>
</feature>
<dbReference type="Gene3D" id="2.60.120.560">
    <property type="entry name" value="Exo-inulinase, domain 1"/>
    <property type="match status" value="1"/>
</dbReference>
<dbReference type="GO" id="GO:0016787">
    <property type="term" value="F:hydrolase activity"/>
    <property type="evidence" value="ECO:0007669"/>
    <property type="project" value="InterPro"/>
</dbReference>
<dbReference type="Pfam" id="PF06439">
    <property type="entry name" value="3keto-disac_hyd"/>
    <property type="match status" value="1"/>
</dbReference>
<dbReference type="EMBL" id="CP030041">
    <property type="protein sequence ID" value="AWW31588.1"/>
    <property type="molecule type" value="Genomic_DNA"/>
</dbReference>
<dbReference type="InterPro" id="IPR010496">
    <property type="entry name" value="AL/BT2_dom"/>
</dbReference>
<dbReference type="AlphaFoldDB" id="A0A2Z4ILY3"/>
<proteinExistence type="predicted"/>
<sequence length="293" mass="32782">MKRLLLPILAICICSACSKSTQQAHESDGTGDDIVSIDLKQGWKSLFNGKDMNNWKVKISKHELYDNYANTFRVEDGMMKVRYDGYEDFDKQYGHIFYDQSFSAYLLHLEYRFVGEQAPGGEGWALRNSGAMLHGQAPESMLKDQDFPISIEGQLLGGDGEHDRTTSNLCTPGTNVVMDGELFTPHCVSSTSKTYHGEQWVSADFLVLADSVVQHIVEGDTVMTYYSPQIGGGNVDPVDPEVKQDGKLLSEGYISLQSESHPVDFRKVELFDLAPYMDDQASLKAVLDELRKR</sequence>
<keyword evidence="1" id="KW-0732">Signal</keyword>
<name>A0A2Z4ILY3_9BACT</name>
<evidence type="ECO:0000313" key="4">
    <source>
        <dbReference type="Proteomes" id="UP000248688"/>
    </source>
</evidence>